<keyword evidence="2" id="KW-1185">Reference proteome</keyword>
<comment type="caution">
    <text evidence="1">The sequence shown here is derived from an EMBL/GenBank/DDBJ whole genome shotgun (WGS) entry which is preliminary data.</text>
</comment>
<reference evidence="1 2" key="1">
    <citation type="submission" date="2020-06" db="EMBL/GenBank/DDBJ databases">
        <title>Halomonas sp. QX-1 draft genome sequence.</title>
        <authorList>
            <person name="Qiu X."/>
        </authorList>
    </citation>
    <scope>NUCLEOTIDE SEQUENCE [LARGE SCALE GENOMIC DNA]</scope>
    <source>
        <strain evidence="1 2">QX-1</strain>
    </source>
</reference>
<organism evidence="1 2">
    <name type="scientific">Vreelandella maris</name>
    <dbReference type="NCBI Taxonomy" id="2729617"/>
    <lineage>
        <taxon>Bacteria</taxon>
        <taxon>Pseudomonadati</taxon>
        <taxon>Pseudomonadota</taxon>
        <taxon>Gammaproteobacteria</taxon>
        <taxon>Oceanospirillales</taxon>
        <taxon>Halomonadaceae</taxon>
        <taxon>Vreelandella</taxon>
    </lineage>
</organism>
<protein>
    <submittedName>
        <fullName evidence="1">Uncharacterized protein</fullName>
    </submittedName>
</protein>
<evidence type="ECO:0000313" key="2">
    <source>
        <dbReference type="Proteomes" id="UP000589984"/>
    </source>
</evidence>
<evidence type="ECO:0000313" key="1">
    <source>
        <dbReference type="EMBL" id="NVF13662.1"/>
    </source>
</evidence>
<sequence length="435" mass="49734">MHLLLIFIFILMGCSDDAVSNSSGSNNEVVNGTGGEINALEEDGERVLNRALFCEYLNEPLWTQRNAYDAAHLLMIPLEYAFEFNDEVLLDCFSNYISNLKKTVSNKSWEIPGRLNWLQHLHLVGRYYVLSDNIIGSDWLLNEFQKLWSDEPAWLWARDPFGGIKERIGWKLTTPDKEISQSYYNVIFDEDYFALSLGLDLYGLYSRADRLNECTGCVEAKDFFLTIFKDRVEWYGDGWLIDVGRWRDHRDHAYASYYREPVSLEGEVLSPQPRNDAVTDSSHAFRYPSWLRSAQLALKEDSAFIHDLQTGLKFQFLNVILVSGQEGVPMLNNYMDGKNGWFRYNYASHKGALNGYGPYSLSGSFAIGWWSLLGGENISSEYDSLIEAFPLESAELQLYAGSSTREQHPLVSDKWNNGMMMSIAQMSSLLSLARL</sequence>
<accession>A0A7Y6V887</accession>
<proteinExistence type="predicted"/>
<dbReference type="RefSeq" id="WP_176302747.1">
    <property type="nucleotide sequence ID" value="NZ_JABWCV010000005.1"/>
</dbReference>
<dbReference type="EMBL" id="JABWCV010000005">
    <property type="protein sequence ID" value="NVF13662.1"/>
    <property type="molecule type" value="Genomic_DNA"/>
</dbReference>
<dbReference type="Proteomes" id="UP000589984">
    <property type="component" value="Unassembled WGS sequence"/>
</dbReference>
<gene>
    <name evidence="1" type="ORF">HUO07_05695</name>
</gene>
<dbReference type="AlphaFoldDB" id="A0A7Y6V887"/>
<name>A0A7Y6V887_9GAMM</name>